<feature type="compositionally biased region" description="Basic and acidic residues" evidence="1">
    <location>
        <begin position="407"/>
        <end position="416"/>
    </location>
</feature>
<feature type="compositionally biased region" description="Low complexity" evidence="1">
    <location>
        <begin position="495"/>
        <end position="515"/>
    </location>
</feature>
<reference evidence="2 3" key="1">
    <citation type="submission" date="2019-04" db="EMBL/GenBank/DDBJ databases">
        <title>Friends and foes A comparative genomics study of 23 Aspergillus species from section Flavi.</title>
        <authorList>
            <consortium name="DOE Joint Genome Institute"/>
            <person name="Kjaerbolling I."/>
            <person name="Vesth T."/>
            <person name="Frisvad J.C."/>
            <person name="Nybo J.L."/>
            <person name="Theobald S."/>
            <person name="Kildgaard S."/>
            <person name="Isbrandt T."/>
            <person name="Kuo A."/>
            <person name="Sato A."/>
            <person name="Lyhne E.K."/>
            <person name="Kogle M.E."/>
            <person name="Wiebenga A."/>
            <person name="Kun R.S."/>
            <person name="Lubbers R.J."/>
            <person name="Makela M.R."/>
            <person name="Barry K."/>
            <person name="Chovatia M."/>
            <person name="Clum A."/>
            <person name="Daum C."/>
            <person name="Haridas S."/>
            <person name="He G."/>
            <person name="LaButti K."/>
            <person name="Lipzen A."/>
            <person name="Mondo S."/>
            <person name="Riley R."/>
            <person name="Salamov A."/>
            <person name="Simmons B.A."/>
            <person name="Magnuson J.K."/>
            <person name="Henrissat B."/>
            <person name="Mortensen U.H."/>
            <person name="Larsen T.O."/>
            <person name="Devries R.P."/>
            <person name="Grigoriev I.V."/>
            <person name="Machida M."/>
            <person name="Baker S.E."/>
            <person name="Andersen M.R."/>
        </authorList>
    </citation>
    <scope>NUCLEOTIDE SEQUENCE [LARGE SCALE GENOMIC DNA]</scope>
    <source>
        <strain evidence="2 3">CBS 151.66</strain>
    </source>
</reference>
<feature type="compositionally biased region" description="Pro residues" evidence="1">
    <location>
        <begin position="703"/>
        <end position="728"/>
    </location>
</feature>
<feature type="compositionally biased region" description="Polar residues" evidence="1">
    <location>
        <begin position="36"/>
        <end position="47"/>
    </location>
</feature>
<feature type="region of interest" description="Disordered" evidence="1">
    <location>
        <begin position="92"/>
        <end position="180"/>
    </location>
</feature>
<dbReference type="EMBL" id="ML732255">
    <property type="protein sequence ID" value="KAB8072080.1"/>
    <property type="molecule type" value="Genomic_DNA"/>
</dbReference>
<evidence type="ECO:0000313" key="2">
    <source>
        <dbReference type="EMBL" id="KAB8072080.1"/>
    </source>
</evidence>
<feature type="compositionally biased region" description="Basic and acidic residues" evidence="1">
    <location>
        <begin position="11"/>
        <end position="29"/>
    </location>
</feature>
<feature type="compositionally biased region" description="Pro residues" evidence="1">
    <location>
        <begin position="674"/>
        <end position="688"/>
    </location>
</feature>
<feature type="compositionally biased region" description="Low complexity" evidence="1">
    <location>
        <begin position="549"/>
        <end position="559"/>
    </location>
</feature>
<accession>A0A5N5WY45</accession>
<proteinExistence type="predicted"/>
<name>A0A5N5WY45_9EURO</name>
<protein>
    <submittedName>
        <fullName evidence="2">Uncharacterized protein</fullName>
    </submittedName>
</protein>
<sequence>MAPVAQSDIDMDSHTSDMASRDSQLRRQFSEPIRARSTSTQASQSPMTIPKSKCAWCGKYFEYSDDDPVSQNEALKEHIATVHPHIAKFSMYDSAADDEKEQSYDIDGQLEDDIPPTAPETEADEAPEAEEDSILEAADDGVLEGVEATETYDDNENDQNDIDGEVPEAEGEGEGPEGESDLALFNQLHEFSRQEDSVSLEKRVHNLWNLHNIGRFSGDFQEKSANLDVTWTGIFNDPKRGKKRDASEPLVRPDPYKKAKVSKGEFLEISPLEKFLVQLRDPELRSSDELYAITENVANVLKVWQDEYLAIEKLYKHATRHNVKPTSDPRKLERPQVFEDKKEAMLYGYKHETKEDKVRNQNPFVQGGFKPTPAQFRKMTAKAGPNNPNPDGWPTVVKFGVEHVPKFQNPPREEFVGKATRKRRAAEMEAANKAIETDEAPVQSPSPMEAEQEPLTKRRTRARRAGEPEAQHAGSPAPTRASARGRGRGRGRGAARGVSRGVSEVPQPAAPVAPARSIGRGHGREAAAPPAGPLQSRPATTQLAPIEPAPSGGPATATPVSTPTGVAQDELLDPAEKARREKIANSKNPKRTEAMLNHWARFNREGRTRNPKRSKAQIEADRAAEAAKKAVEPPKNVGKKKRSDSPVFGGSARADGGIAPVPGPAMPLSASLAPGPPGPHPHLAPMPPARGSMAPFAPIDPRAVPPFPPGPPGPHGPLQPPPPQPYHTPYPDLYFPYGAAAAAGLPPPGHTRPA</sequence>
<gene>
    <name evidence="2" type="ORF">BDV29DRAFT_7603</name>
</gene>
<feature type="compositionally biased region" description="Basic residues" evidence="1">
    <location>
        <begin position="483"/>
        <end position="493"/>
    </location>
</feature>
<dbReference type="AlphaFoldDB" id="A0A5N5WY45"/>
<feature type="compositionally biased region" description="Basic and acidic residues" evidence="1">
    <location>
        <begin position="574"/>
        <end position="584"/>
    </location>
</feature>
<feature type="compositionally biased region" description="Basic and acidic residues" evidence="1">
    <location>
        <begin position="616"/>
        <end position="632"/>
    </location>
</feature>
<evidence type="ECO:0000256" key="1">
    <source>
        <dbReference type="SAM" id="MobiDB-lite"/>
    </source>
</evidence>
<feature type="compositionally biased region" description="Acidic residues" evidence="1">
    <location>
        <begin position="121"/>
        <end position="142"/>
    </location>
</feature>
<dbReference type="Proteomes" id="UP000326565">
    <property type="component" value="Unassembled WGS sequence"/>
</dbReference>
<dbReference type="OrthoDB" id="4115400at2759"/>
<organism evidence="2 3">
    <name type="scientific">Aspergillus leporis</name>
    <dbReference type="NCBI Taxonomy" id="41062"/>
    <lineage>
        <taxon>Eukaryota</taxon>
        <taxon>Fungi</taxon>
        <taxon>Dikarya</taxon>
        <taxon>Ascomycota</taxon>
        <taxon>Pezizomycotina</taxon>
        <taxon>Eurotiomycetes</taxon>
        <taxon>Eurotiomycetidae</taxon>
        <taxon>Eurotiales</taxon>
        <taxon>Aspergillaceae</taxon>
        <taxon>Aspergillus</taxon>
        <taxon>Aspergillus subgen. Circumdati</taxon>
    </lineage>
</organism>
<feature type="region of interest" description="Disordered" evidence="1">
    <location>
        <begin position="407"/>
        <end position="730"/>
    </location>
</feature>
<evidence type="ECO:0000313" key="3">
    <source>
        <dbReference type="Proteomes" id="UP000326565"/>
    </source>
</evidence>
<feature type="compositionally biased region" description="Acidic residues" evidence="1">
    <location>
        <begin position="150"/>
        <end position="180"/>
    </location>
</feature>
<feature type="region of interest" description="Disordered" evidence="1">
    <location>
        <begin position="1"/>
        <end position="50"/>
    </location>
</feature>
<keyword evidence="3" id="KW-1185">Reference proteome</keyword>